<sequence>MDKDLPTRTRATREVWLAAAYDVFVSDGIEAVKIMSLAKKLNLTRTGFYWHFTDLADLHDAVIDIWQSRNTGIILDRCAAPAQSLCGALFNLIDCWVDADLFDAPLDLAIRNWARSDERLQHLVDTTDQNRLLAVTKVFEHFGVKGEAAHYRALTVILTQTGYYSMHISEPRWKRAVAGCHYVEVFAGEKPSSSEITAFLKRHRSTLSGSDP</sequence>
<dbReference type="PROSITE" id="PS50977">
    <property type="entry name" value="HTH_TETR_2"/>
    <property type="match status" value="1"/>
</dbReference>
<keyword evidence="1" id="KW-0238">DNA-binding</keyword>
<dbReference type="Pfam" id="PF00440">
    <property type="entry name" value="TetR_N"/>
    <property type="match status" value="1"/>
</dbReference>
<dbReference type="InterPro" id="IPR009057">
    <property type="entry name" value="Homeodomain-like_sf"/>
</dbReference>
<dbReference type="Gene3D" id="1.10.357.10">
    <property type="entry name" value="Tetracycline Repressor, domain 2"/>
    <property type="match status" value="1"/>
</dbReference>
<accession>A0A0F9FMD0</accession>
<reference evidence="3" key="1">
    <citation type="journal article" date="2015" name="Nature">
        <title>Complex archaea that bridge the gap between prokaryotes and eukaryotes.</title>
        <authorList>
            <person name="Spang A."/>
            <person name="Saw J.H."/>
            <person name="Jorgensen S.L."/>
            <person name="Zaremba-Niedzwiedzka K."/>
            <person name="Martijn J."/>
            <person name="Lind A.E."/>
            <person name="van Eijk R."/>
            <person name="Schleper C."/>
            <person name="Guy L."/>
            <person name="Ettema T.J."/>
        </authorList>
    </citation>
    <scope>NUCLEOTIDE SEQUENCE</scope>
</reference>
<dbReference type="AlphaFoldDB" id="A0A0F9FMD0"/>
<feature type="domain" description="HTH tetR-type" evidence="2">
    <location>
        <begin position="10"/>
        <end position="70"/>
    </location>
</feature>
<dbReference type="InterPro" id="IPR001647">
    <property type="entry name" value="HTH_TetR"/>
</dbReference>
<proteinExistence type="predicted"/>
<dbReference type="EMBL" id="LAZR01023095">
    <property type="protein sequence ID" value="KKL79676.1"/>
    <property type="molecule type" value="Genomic_DNA"/>
</dbReference>
<dbReference type="GO" id="GO:0003677">
    <property type="term" value="F:DNA binding"/>
    <property type="evidence" value="ECO:0007669"/>
    <property type="project" value="UniProtKB-KW"/>
</dbReference>
<name>A0A0F9FMD0_9ZZZZ</name>
<organism evidence="3">
    <name type="scientific">marine sediment metagenome</name>
    <dbReference type="NCBI Taxonomy" id="412755"/>
    <lineage>
        <taxon>unclassified sequences</taxon>
        <taxon>metagenomes</taxon>
        <taxon>ecological metagenomes</taxon>
    </lineage>
</organism>
<evidence type="ECO:0000256" key="1">
    <source>
        <dbReference type="ARBA" id="ARBA00023125"/>
    </source>
</evidence>
<gene>
    <name evidence="3" type="ORF">LCGC14_2012420</name>
</gene>
<evidence type="ECO:0000313" key="3">
    <source>
        <dbReference type="EMBL" id="KKL79676.1"/>
    </source>
</evidence>
<comment type="caution">
    <text evidence="3">The sequence shown here is derived from an EMBL/GenBank/DDBJ whole genome shotgun (WGS) entry which is preliminary data.</text>
</comment>
<dbReference type="SUPFAM" id="SSF46689">
    <property type="entry name" value="Homeodomain-like"/>
    <property type="match status" value="1"/>
</dbReference>
<evidence type="ECO:0000259" key="2">
    <source>
        <dbReference type="PROSITE" id="PS50977"/>
    </source>
</evidence>
<protein>
    <recommendedName>
        <fullName evidence="2">HTH tetR-type domain-containing protein</fullName>
    </recommendedName>
</protein>